<sequence>MGNTPDEDRLDLADAITLLRGQIAEAQGRLNNPDGLGGQGVVFGLGEITLELGMELTRTRGADAGLRFSVVSLGGKAEKAAKSTHKVTVRLEPRGADNRPVRVKDKE</sequence>
<name>A0ABW1EV49_9ACTN</name>
<evidence type="ECO:0000313" key="3">
    <source>
        <dbReference type="Proteomes" id="UP001596067"/>
    </source>
</evidence>
<reference evidence="3" key="1">
    <citation type="journal article" date="2019" name="Int. J. Syst. Evol. Microbiol.">
        <title>The Global Catalogue of Microorganisms (GCM) 10K type strain sequencing project: providing services to taxonomists for standard genome sequencing and annotation.</title>
        <authorList>
            <consortium name="The Broad Institute Genomics Platform"/>
            <consortium name="The Broad Institute Genome Sequencing Center for Infectious Disease"/>
            <person name="Wu L."/>
            <person name="Ma J."/>
        </authorList>
    </citation>
    <scope>NUCLEOTIDE SEQUENCE [LARGE SCALE GENOMIC DNA]</scope>
    <source>
        <strain evidence="3">CGMCC 4.1469</strain>
    </source>
</reference>
<feature type="domain" description="Trypsin-co-occurring" evidence="1">
    <location>
        <begin position="11"/>
        <end position="93"/>
    </location>
</feature>
<proteinExistence type="predicted"/>
<dbReference type="EMBL" id="JBHSOD010000011">
    <property type="protein sequence ID" value="MFC5885740.1"/>
    <property type="molecule type" value="Genomic_DNA"/>
</dbReference>
<evidence type="ECO:0000259" key="1">
    <source>
        <dbReference type="Pfam" id="PF19631"/>
    </source>
</evidence>
<dbReference type="Proteomes" id="UP001596067">
    <property type="component" value="Unassembled WGS sequence"/>
</dbReference>
<keyword evidence="3" id="KW-1185">Reference proteome</keyword>
<accession>A0ABW1EV49</accession>
<comment type="caution">
    <text evidence="2">The sequence shown here is derived from an EMBL/GenBank/DDBJ whole genome shotgun (WGS) entry which is preliminary data.</text>
</comment>
<dbReference type="RefSeq" id="WP_313767309.1">
    <property type="nucleotide sequence ID" value="NZ_BAAAVH010000011.1"/>
</dbReference>
<gene>
    <name evidence="2" type="ORF">ACFP0N_12255</name>
</gene>
<dbReference type="Pfam" id="PF19631">
    <property type="entry name" value="Trypco2"/>
    <property type="match status" value="1"/>
</dbReference>
<organism evidence="2 3">
    <name type="scientific">Kitasatospora aburaviensis</name>
    <dbReference type="NCBI Taxonomy" id="67265"/>
    <lineage>
        <taxon>Bacteria</taxon>
        <taxon>Bacillati</taxon>
        <taxon>Actinomycetota</taxon>
        <taxon>Actinomycetes</taxon>
        <taxon>Kitasatosporales</taxon>
        <taxon>Streptomycetaceae</taxon>
        <taxon>Kitasatospora</taxon>
    </lineage>
</organism>
<evidence type="ECO:0000313" key="2">
    <source>
        <dbReference type="EMBL" id="MFC5885740.1"/>
    </source>
</evidence>
<protein>
    <submittedName>
        <fullName evidence="2">Trypco2 family protein</fullName>
    </submittedName>
</protein>
<dbReference type="InterPro" id="IPR045608">
    <property type="entry name" value="Trypco2"/>
</dbReference>